<keyword evidence="2" id="KW-1185">Reference proteome</keyword>
<gene>
    <name evidence="1" type="ORF">L6452_30975</name>
</gene>
<sequence length="289" mass="32470">MWYLDSGCSKDMTGQKDILSNYTEKFCGNVRFENDQFSPILGYGDVIHDKVTITKVRYVEGLGHNLFSIGKFCDKGLEVNLKAKSCSVRTEDRKKLLVGTRKSNLYTINLSKVQTDNEVLCTKRQRELEQVGSKADEGIFISYSQTSAVYKVYLKKSKIVVERVNVTFNKELDSEQHRSKLPKSVVIDRHEESTSHHPITSDMSTETVPPVQEETPIQITTPTVEDVHDIVETEVADSVSCTEMTIQQPEIVVPTEASAHNTSTDSVDPSAVQSQVNMMKDEQFIGHSN</sequence>
<name>A0ACB8ZK49_ARCLA</name>
<protein>
    <submittedName>
        <fullName evidence="1">Uncharacterized protein</fullName>
    </submittedName>
</protein>
<proteinExistence type="predicted"/>
<evidence type="ECO:0000313" key="1">
    <source>
        <dbReference type="EMBL" id="KAI3697876.1"/>
    </source>
</evidence>
<reference evidence="1 2" key="2">
    <citation type="journal article" date="2022" name="Mol. Ecol. Resour.">
        <title>The genomes of chicory, endive, great burdock and yacon provide insights into Asteraceae paleo-polyploidization history and plant inulin production.</title>
        <authorList>
            <person name="Fan W."/>
            <person name="Wang S."/>
            <person name="Wang H."/>
            <person name="Wang A."/>
            <person name="Jiang F."/>
            <person name="Liu H."/>
            <person name="Zhao H."/>
            <person name="Xu D."/>
            <person name="Zhang Y."/>
        </authorList>
    </citation>
    <scope>NUCLEOTIDE SEQUENCE [LARGE SCALE GENOMIC DNA]</scope>
    <source>
        <strain evidence="2">cv. Niubang</strain>
    </source>
</reference>
<accession>A0ACB8ZK49</accession>
<reference evidence="2" key="1">
    <citation type="journal article" date="2022" name="Mol. Ecol. Resour.">
        <title>The genomes of chicory, endive, great burdock and yacon provide insights into Asteraceae palaeo-polyploidization history and plant inulin production.</title>
        <authorList>
            <person name="Fan W."/>
            <person name="Wang S."/>
            <person name="Wang H."/>
            <person name="Wang A."/>
            <person name="Jiang F."/>
            <person name="Liu H."/>
            <person name="Zhao H."/>
            <person name="Xu D."/>
            <person name="Zhang Y."/>
        </authorList>
    </citation>
    <scope>NUCLEOTIDE SEQUENCE [LARGE SCALE GENOMIC DNA]</scope>
    <source>
        <strain evidence="2">cv. Niubang</strain>
    </source>
</reference>
<comment type="caution">
    <text evidence="1">The sequence shown here is derived from an EMBL/GenBank/DDBJ whole genome shotgun (WGS) entry which is preliminary data.</text>
</comment>
<dbReference type="EMBL" id="CM042056">
    <property type="protein sequence ID" value="KAI3697876.1"/>
    <property type="molecule type" value="Genomic_DNA"/>
</dbReference>
<dbReference type="Proteomes" id="UP001055879">
    <property type="component" value="Linkage Group LG10"/>
</dbReference>
<organism evidence="1 2">
    <name type="scientific">Arctium lappa</name>
    <name type="common">Greater burdock</name>
    <name type="synonym">Lappa major</name>
    <dbReference type="NCBI Taxonomy" id="4217"/>
    <lineage>
        <taxon>Eukaryota</taxon>
        <taxon>Viridiplantae</taxon>
        <taxon>Streptophyta</taxon>
        <taxon>Embryophyta</taxon>
        <taxon>Tracheophyta</taxon>
        <taxon>Spermatophyta</taxon>
        <taxon>Magnoliopsida</taxon>
        <taxon>eudicotyledons</taxon>
        <taxon>Gunneridae</taxon>
        <taxon>Pentapetalae</taxon>
        <taxon>asterids</taxon>
        <taxon>campanulids</taxon>
        <taxon>Asterales</taxon>
        <taxon>Asteraceae</taxon>
        <taxon>Carduoideae</taxon>
        <taxon>Cardueae</taxon>
        <taxon>Arctiinae</taxon>
        <taxon>Arctium</taxon>
    </lineage>
</organism>
<evidence type="ECO:0000313" key="2">
    <source>
        <dbReference type="Proteomes" id="UP001055879"/>
    </source>
</evidence>